<evidence type="ECO:0000259" key="1">
    <source>
        <dbReference type="Pfam" id="PF14258"/>
    </source>
</evidence>
<dbReference type="InterPro" id="IPR025646">
    <property type="entry name" value="DUF4350"/>
</dbReference>
<dbReference type="KEGG" id="ccot:CCAX7_47370"/>
<proteinExistence type="predicted"/>
<organism evidence="2 3">
    <name type="scientific">Capsulimonas corticalis</name>
    <dbReference type="NCBI Taxonomy" id="2219043"/>
    <lineage>
        <taxon>Bacteria</taxon>
        <taxon>Bacillati</taxon>
        <taxon>Armatimonadota</taxon>
        <taxon>Armatimonadia</taxon>
        <taxon>Capsulimonadales</taxon>
        <taxon>Capsulimonadaceae</taxon>
        <taxon>Capsulimonas</taxon>
    </lineage>
</organism>
<dbReference type="EMBL" id="AP025739">
    <property type="protein sequence ID" value="BDI32686.1"/>
    <property type="molecule type" value="Genomic_DNA"/>
</dbReference>
<dbReference type="OrthoDB" id="142959at2"/>
<reference evidence="2 3" key="1">
    <citation type="journal article" date="2019" name="Int. J. Syst. Evol. Microbiol.">
        <title>Capsulimonas corticalis gen. nov., sp. nov., an aerobic capsulated bacterium, of a novel bacterial order, Capsulimonadales ord. nov., of the class Armatimonadia of the phylum Armatimonadetes.</title>
        <authorList>
            <person name="Li J."/>
            <person name="Kudo C."/>
            <person name="Tonouchi A."/>
        </authorList>
    </citation>
    <scope>NUCLEOTIDE SEQUENCE [LARGE SCALE GENOMIC DNA]</scope>
    <source>
        <strain evidence="2 3">AX-7</strain>
    </source>
</reference>
<evidence type="ECO:0000313" key="3">
    <source>
        <dbReference type="Proteomes" id="UP000287394"/>
    </source>
</evidence>
<dbReference type="RefSeq" id="WP_119319610.1">
    <property type="nucleotide sequence ID" value="NZ_AP025739.1"/>
</dbReference>
<protein>
    <recommendedName>
        <fullName evidence="1">DUF4350 domain-containing protein</fullName>
    </recommendedName>
</protein>
<gene>
    <name evidence="2" type="ORF">CCAX7_47370</name>
</gene>
<keyword evidence="3" id="KW-1185">Reference proteome</keyword>
<dbReference type="Proteomes" id="UP000287394">
    <property type="component" value="Chromosome"/>
</dbReference>
<feature type="domain" description="DUF4350" evidence="1">
    <location>
        <begin position="47"/>
        <end position="255"/>
    </location>
</feature>
<evidence type="ECO:0000313" key="2">
    <source>
        <dbReference type="EMBL" id="BDI32686.1"/>
    </source>
</evidence>
<accession>A0A402CQN6</accession>
<sequence length="427" mass="45602">MRISKELGAIFVLFVVFVAIGLASGGQSETRSRQVGVDGPVDPSVTNDRKSGSKAFFDWVGERGFKPQILRASWTSLDKNQAPVMVCIAPQTGDDAQATLFAQNDSDAPPAKTTLLTADDAARLRKWLQSGHTLILLTSRLATGKIAGSSDGTTTFGDAMDVIVETSATSAGKTEFAPRLLTRDTVDLMRVHTISGMRIRRSVPDGLGLFGDENGPVAESIPIGKGRLIVIADGAFASNGNIAVADNAVFLDNLLHHHAKRGDTILFDEYHHGDAVLESGMTIWGALGQPLRLALLQLLGAALLLAAALGARFGTPIPLLQNGRRTSSEYVESLSNLYQRAGASATALETIYRQFLRDVTGRLALPPDSNLEQLAAVVARRGSVPLAEVRQLLADCEGGIDRASVSEADLLTLVRRMDRIRKDLGIV</sequence>
<dbReference type="AlphaFoldDB" id="A0A402CQN6"/>
<dbReference type="Pfam" id="PF14258">
    <property type="entry name" value="DUF4350"/>
    <property type="match status" value="1"/>
</dbReference>
<name>A0A402CQN6_9BACT</name>